<dbReference type="AlphaFoldDB" id="A0A514BUJ1"/>
<dbReference type="EMBL" id="CP041242">
    <property type="protein sequence ID" value="QDH71036.1"/>
    <property type="molecule type" value="Genomic_DNA"/>
</dbReference>
<dbReference type="Proteomes" id="UP000317199">
    <property type="component" value="Chromosome"/>
</dbReference>
<accession>A0A514BUJ1</accession>
<evidence type="ECO:0000313" key="4">
    <source>
        <dbReference type="Proteomes" id="UP000317199"/>
    </source>
</evidence>
<name>A0A514BUJ1_9GAMM</name>
<dbReference type="InterPro" id="IPR027417">
    <property type="entry name" value="P-loop_NTPase"/>
</dbReference>
<dbReference type="KEGG" id="lyj:FKV23_13785"/>
<keyword evidence="4" id="KW-1185">Reference proteome</keyword>
<feature type="region of interest" description="Disordered" evidence="2">
    <location>
        <begin position="509"/>
        <end position="530"/>
    </location>
</feature>
<protein>
    <recommendedName>
        <fullName evidence="5">Sulfotransferase family protein</fullName>
    </recommendedName>
</protein>
<gene>
    <name evidence="3" type="ORF">FKV23_13785</name>
</gene>
<keyword evidence="1" id="KW-0175">Coiled coil</keyword>
<proteinExistence type="predicted"/>
<dbReference type="OrthoDB" id="9179784at2"/>
<feature type="coiled-coil region" evidence="1">
    <location>
        <begin position="380"/>
        <end position="407"/>
    </location>
</feature>
<sequence>MEPTAANPRGYWESSALMQAHDQMLRAAGSRWNDWGPFNPDWADTEIAVKFQELVEPLVEREFGDHPLILIKDPRICRFFPFWLEVLKKLKITAQAIIPVRHPLDVARSLELRDHFGRDRSYLLWLRHMLDAEASSRTVTRTFVGYDQLLDNWKNVAGKIATDLDLKWPKMSSDTEALIADFLSAELRHHHSTGTPVAASMELSDWIGTAHRILDGLADGAKESQADRETLDRIRNEFDRTSGVYAAVVREHETRVEGLYADVKTRLAERTRELQDLSGKHEEVVQGHAQGQDALAKQRDEISALATAIESLQSGHERMQANLIREHKEALSRTSALLAEKTAACEGLSSKYAKLADEVLAQTKELVATQHALTTAEASGEAQARDLAELRDKLRECEETIEARFQETAKLTRMVLDLEKAVATKDKLLSDAETKRRAISSERDKAVEREQKALHALEESRRGAILSEYRLAAESAAERQLSSEYRAHLEKIVGSRLWKLRKSLGRGGVHSEAEQSLAPRARQVEQEGKLRDSGIFDEEWYLSRYPEVRESGLEPIEHYLVHGALLGFDPGPGFETLSYLARYPDVRHAGVNPLLHYIEHGRQEGRIASGRDRVMTER</sequence>
<dbReference type="SUPFAM" id="SSF52540">
    <property type="entry name" value="P-loop containing nucleoside triphosphate hydrolases"/>
    <property type="match status" value="1"/>
</dbReference>
<evidence type="ECO:0000256" key="1">
    <source>
        <dbReference type="SAM" id="Coils"/>
    </source>
</evidence>
<evidence type="ECO:0000256" key="2">
    <source>
        <dbReference type="SAM" id="MobiDB-lite"/>
    </source>
</evidence>
<evidence type="ECO:0008006" key="5">
    <source>
        <dbReference type="Google" id="ProtNLM"/>
    </source>
</evidence>
<dbReference type="Gene3D" id="3.40.50.300">
    <property type="entry name" value="P-loop containing nucleotide triphosphate hydrolases"/>
    <property type="match status" value="1"/>
</dbReference>
<organism evidence="3 4">
    <name type="scientific">Marilutibacter alkalisoli</name>
    <dbReference type="NCBI Taxonomy" id="2591633"/>
    <lineage>
        <taxon>Bacteria</taxon>
        <taxon>Pseudomonadati</taxon>
        <taxon>Pseudomonadota</taxon>
        <taxon>Gammaproteobacteria</taxon>
        <taxon>Lysobacterales</taxon>
        <taxon>Lysobacteraceae</taxon>
        <taxon>Marilutibacter</taxon>
    </lineage>
</organism>
<evidence type="ECO:0000313" key="3">
    <source>
        <dbReference type="EMBL" id="QDH71036.1"/>
    </source>
</evidence>
<dbReference type="RefSeq" id="WP_141624368.1">
    <property type="nucleotide sequence ID" value="NZ_CP041242.1"/>
</dbReference>
<reference evidence="3 4" key="1">
    <citation type="submission" date="2019-06" db="EMBL/GenBank/DDBJ databases">
        <title>Lysobacter alkalisoli sp. nov. isolated from saline-alkali soil.</title>
        <authorList>
            <person name="Sun J.-Q."/>
            <person name="Xu L."/>
        </authorList>
    </citation>
    <scope>NUCLEOTIDE SEQUENCE [LARGE SCALE GENOMIC DNA]</scope>
    <source>
        <strain evidence="3 4">SJ-36</strain>
    </source>
</reference>